<keyword evidence="5" id="KW-1185">Reference proteome</keyword>
<dbReference type="PROSITE" id="PS50893">
    <property type="entry name" value="ABC_TRANSPORTER_2"/>
    <property type="match status" value="1"/>
</dbReference>
<dbReference type="Proteomes" id="UP000419743">
    <property type="component" value="Unassembled WGS sequence"/>
</dbReference>
<dbReference type="GO" id="GO:0022857">
    <property type="term" value="F:transmembrane transporter activity"/>
    <property type="evidence" value="ECO:0007669"/>
    <property type="project" value="TreeGrafter"/>
</dbReference>
<reference evidence="4 5" key="1">
    <citation type="submission" date="2019-11" db="EMBL/GenBank/DDBJ databases">
        <authorList>
            <person name="Criscuolo A."/>
        </authorList>
    </citation>
    <scope>NUCLEOTIDE SEQUENCE [LARGE SCALE GENOMIC DNA]</scope>
    <source>
        <strain evidence="4">CIP111667</strain>
    </source>
</reference>
<dbReference type="PROSITE" id="PS00211">
    <property type="entry name" value="ABC_TRANSPORTER_1"/>
    <property type="match status" value="1"/>
</dbReference>
<dbReference type="InterPro" id="IPR003439">
    <property type="entry name" value="ABC_transporter-like_ATP-bd"/>
</dbReference>
<evidence type="ECO:0000256" key="1">
    <source>
        <dbReference type="ARBA" id="ARBA00022741"/>
    </source>
</evidence>
<dbReference type="RefSeq" id="WP_156741951.1">
    <property type="nucleotide sequence ID" value="NZ_CACRYJ010000047.1"/>
</dbReference>
<keyword evidence="2 4" id="KW-0067">ATP-binding</keyword>
<dbReference type="PANTHER" id="PTHR24220:SF684">
    <property type="entry name" value="FE(3+) IONS IMPORT ATP-BINDING PROTEIN FBPC"/>
    <property type="match status" value="1"/>
</dbReference>
<dbReference type="GO" id="GO:0016887">
    <property type="term" value="F:ATP hydrolysis activity"/>
    <property type="evidence" value="ECO:0007669"/>
    <property type="project" value="InterPro"/>
</dbReference>
<dbReference type="InterPro" id="IPR027417">
    <property type="entry name" value="P-loop_NTPase"/>
</dbReference>
<dbReference type="GO" id="GO:0005524">
    <property type="term" value="F:ATP binding"/>
    <property type="evidence" value="ECO:0007669"/>
    <property type="project" value="UniProtKB-KW"/>
</dbReference>
<dbReference type="SUPFAM" id="SSF52540">
    <property type="entry name" value="P-loop containing nucleoside triphosphate hydrolases"/>
    <property type="match status" value="1"/>
</dbReference>
<sequence>MTARSTLLARDLWGGYPGNEVLRGVNLTVTAGDAPVGIVGPSGMGKTTLVRFLRGTLRPSRGTVTYNGRNTAKMPRRDAKAFKAEVRFMSQDSLTITDPQLTVTRYLKSALAEARKGGRTHATPIEELLDAVALEERYAKRNMLTLSGGERQRVALAVALATRPEILVLDEPLTAVDPQARGAMARRLATLTGRLGTALVLVSHDLELVERMCTHVHFLADGTFVSSGPLGEVLAKAEHEAIREIAEAAPLAVQRFR</sequence>
<dbReference type="Gene3D" id="3.40.50.300">
    <property type="entry name" value="P-loop containing nucleotide triphosphate hydrolases"/>
    <property type="match status" value="1"/>
</dbReference>
<protein>
    <submittedName>
        <fullName evidence="4">Methionine import ATP-binding protein MetN 2</fullName>
        <ecNumber evidence="4">3.6.3.-</ecNumber>
    </submittedName>
</protein>
<dbReference type="InterPro" id="IPR017871">
    <property type="entry name" value="ABC_transporter-like_CS"/>
</dbReference>
<gene>
    <name evidence="4" type="primary">metN2</name>
    <name evidence="4" type="ORF">HALOF300_03254</name>
</gene>
<dbReference type="AlphaFoldDB" id="A0A7M4DM86"/>
<dbReference type="EC" id="3.6.3.-" evidence="4"/>
<dbReference type="GO" id="GO:0005886">
    <property type="term" value="C:plasma membrane"/>
    <property type="evidence" value="ECO:0007669"/>
    <property type="project" value="TreeGrafter"/>
</dbReference>
<dbReference type="SMART" id="SM00382">
    <property type="entry name" value="AAA"/>
    <property type="match status" value="1"/>
</dbReference>
<evidence type="ECO:0000259" key="3">
    <source>
        <dbReference type="PROSITE" id="PS50893"/>
    </source>
</evidence>
<evidence type="ECO:0000256" key="2">
    <source>
        <dbReference type="ARBA" id="ARBA00022840"/>
    </source>
</evidence>
<evidence type="ECO:0000313" key="4">
    <source>
        <dbReference type="EMBL" id="VZO38485.1"/>
    </source>
</evidence>
<evidence type="ECO:0000313" key="5">
    <source>
        <dbReference type="Proteomes" id="UP000419743"/>
    </source>
</evidence>
<keyword evidence="4" id="KW-0378">Hydrolase</keyword>
<dbReference type="EMBL" id="CACRYJ010000047">
    <property type="protein sequence ID" value="VZO38485.1"/>
    <property type="molecule type" value="Genomic_DNA"/>
</dbReference>
<dbReference type="PANTHER" id="PTHR24220">
    <property type="entry name" value="IMPORT ATP-BINDING PROTEIN"/>
    <property type="match status" value="1"/>
</dbReference>
<dbReference type="InterPro" id="IPR003593">
    <property type="entry name" value="AAA+_ATPase"/>
</dbReference>
<organism evidence="4 5">
    <name type="scientific">Occultella aeris</name>
    <dbReference type="NCBI Taxonomy" id="2761496"/>
    <lineage>
        <taxon>Bacteria</taxon>
        <taxon>Bacillati</taxon>
        <taxon>Actinomycetota</taxon>
        <taxon>Actinomycetes</taxon>
        <taxon>Micrococcales</taxon>
        <taxon>Ruaniaceae</taxon>
        <taxon>Occultella</taxon>
    </lineage>
</organism>
<dbReference type="InterPro" id="IPR015854">
    <property type="entry name" value="ABC_transpr_LolD-like"/>
</dbReference>
<proteinExistence type="predicted"/>
<feature type="domain" description="ABC transporter" evidence="3">
    <location>
        <begin position="7"/>
        <end position="246"/>
    </location>
</feature>
<keyword evidence="1" id="KW-0547">Nucleotide-binding</keyword>
<accession>A0A7M4DM86</accession>
<dbReference type="Pfam" id="PF00005">
    <property type="entry name" value="ABC_tran"/>
    <property type="match status" value="1"/>
</dbReference>
<comment type="caution">
    <text evidence="4">The sequence shown here is derived from an EMBL/GenBank/DDBJ whole genome shotgun (WGS) entry which is preliminary data.</text>
</comment>
<name>A0A7M4DM86_9MICO</name>